<evidence type="ECO:0000259" key="7">
    <source>
        <dbReference type="Pfam" id="PF17827"/>
    </source>
</evidence>
<evidence type="ECO:0000256" key="1">
    <source>
        <dbReference type="ARBA" id="ARBA00012771"/>
    </source>
</evidence>
<dbReference type="EC" id="2.1.1.297" evidence="1"/>
<dbReference type="InterPro" id="IPR007848">
    <property type="entry name" value="Small_mtfrase_dom"/>
</dbReference>
<feature type="domain" description="Methyltransferase small" evidence="6">
    <location>
        <begin position="99"/>
        <end position="188"/>
    </location>
</feature>
<evidence type="ECO:0000256" key="2">
    <source>
        <dbReference type="ARBA" id="ARBA00022603"/>
    </source>
</evidence>
<evidence type="ECO:0000313" key="9">
    <source>
        <dbReference type="Proteomes" id="UP000789803"/>
    </source>
</evidence>
<dbReference type="PANTHER" id="PTHR18895:SF74">
    <property type="entry name" value="MTRF1L RELEASE FACTOR GLUTAMINE METHYLTRANSFERASE"/>
    <property type="match status" value="1"/>
</dbReference>
<dbReference type="InterPro" id="IPR004556">
    <property type="entry name" value="HemK-like"/>
</dbReference>
<dbReference type="SUPFAM" id="SSF53335">
    <property type="entry name" value="S-adenosyl-L-methionine-dependent methyltransferases"/>
    <property type="match status" value="1"/>
</dbReference>
<evidence type="ECO:0000313" key="8">
    <source>
        <dbReference type="EMBL" id="CAD7287374.1"/>
    </source>
</evidence>
<dbReference type="InterPro" id="IPR002052">
    <property type="entry name" value="DNA_methylase_N6_adenine_CS"/>
</dbReference>
<keyword evidence="3 8" id="KW-0808">Transferase</keyword>
<comment type="caution">
    <text evidence="8">The sequence shown here is derived from an EMBL/GenBank/DDBJ whole genome shotgun (WGS) entry which is preliminary data.</text>
</comment>
<evidence type="ECO:0000256" key="5">
    <source>
        <dbReference type="ARBA" id="ARBA00048391"/>
    </source>
</evidence>
<keyword evidence="2 8" id="KW-0489">Methyltransferase</keyword>
<dbReference type="RefSeq" id="WP_229932088.1">
    <property type="nucleotide sequence ID" value="NZ_CAJHOF010000002.1"/>
</dbReference>
<name>A0ABM8Q3A5_9BACT</name>
<organism evidence="8 9">
    <name type="scientific">Campylobacter majalis</name>
    <dbReference type="NCBI Taxonomy" id="2790656"/>
    <lineage>
        <taxon>Bacteria</taxon>
        <taxon>Pseudomonadati</taxon>
        <taxon>Campylobacterota</taxon>
        <taxon>Epsilonproteobacteria</taxon>
        <taxon>Campylobacterales</taxon>
        <taxon>Campylobacteraceae</taxon>
        <taxon>Campylobacter</taxon>
    </lineage>
</organism>
<dbReference type="GO" id="GO:0102559">
    <property type="term" value="F:peptide chain release factor N(5)-glutamine methyltransferase activity"/>
    <property type="evidence" value="ECO:0007669"/>
    <property type="project" value="UniProtKB-EC"/>
</dbReference>
<keyword evidence="9" id="KW-1185">Reference proteome</keyword>
<dbReference type="PROSITE" id="PS00092">
    <property type="entry name" value="N6_MTASE"/>
    <property type="match status" value="1"/>
</dbReference>
<dbReference type="PANTHER" id="PTHR18895">
    <property type="entry name" value="HEMK METHYLTRANSFERASE"/>
    <property type="match status" value="1"/>
</dbReference>
<sequence length="270" mass="30130">MTINEALNHAKSELKFHESAAFVARALMQHFCGLSKEQIYLKGGDELSDASGYFKLVDRFKQNEPLEYITGKAGFYSLEFECESGVLIPRPETEILVEKASEILSILSNPKVCEIGIGSGAISVSLLLKFPNLHMSATDINEKALELSRKNALKFGVSDRLKLVKTSLMDEVLGEFDMIISNPPYIARDYKLDDFVLNEPHNALFGGENGDEILKQIIALCAYRGVKILACEMGHDQRQSMQEELAKFGFKAEFYKDLAGFDRGFVARAI</sequence>
<gene>
    <name evidence="8" type="primary">prmC</name>
    <name evidence="8" type="ORF">LMG7974_00264</name>
</gene>
<reference evidence="8 9" key="1">
    <citation type="submission" date="2020-11" db="EMBL/GenBank/DDBJ databases">
        <authorList>
            <person name="Peeters C."/>
        </authorList>
    </citation>
    <scope>NUCLEOTIDE SEQUENCE [LARGE SCALE GENOMIC DNA]</scope>
    <source>
        <strain evidence="8 9">LMG 7974</strain>
    </source>
</reference>
<evidence type="ECO:0000256" key="3">
    <source>
        <dbReference type="ARBA" id="ARBA00022679"/>
    </source>
</evidence>
<dbReference type="Gene3D" id="3.40.50.150">
    <property type="entry name" value="Vaccinia Virus protein VP39"/>
    <property type="match status" value="1"/>
</dbReference>
<dbReference type="NCBIfam" id="TIGR00536">
    <property type="entry name" value="hemK_fam"/>
    <property type="match status" value="1"/>
</dbReference>
<comment type="catalytic activity">
    <reaction evidence="5">
        <text>L-glutaminyl-[peptide chain release factor] + S-adenosyl-L-methionine = N(5)-methyl-L-glutaminyl-[peptide chain release factor] + S-adenosyl-L-homocysteine + H(+)</text>
        <dbReference type="Rhea" id="RHEA:42896"/>
        <dbReference type="Rhea" id="RHEA-COMP:10271"/>
        <dbReference type="Rhea" id="RHEA-COMP:10272"/>
        <dbReference type="ChEBI" id="CHEBI:15378"/>
        <dbReference type="ChEBI" id="CHEBI:30011"/>
        <dbReference type="ChEBI" id="CHEBI:57856"/>
        <dbReference type="ChEBI" id="CHEBI:59789"/>
        <dbReference type="ChEBI" id="CHEBI:61891"/>
        <dbReference type="EC" id="2.1.1.297"/>
    </reaction>
</comment>
<dbReference type="NCBIfam" id="TIGR03534">
    <property type="entry name" value="RF_mod_PrmC"/>
    <property type="match status" value="1"/>
</dbReference>
<accession>A0ABM8Q3A5</accession>
<dbReference type="InterPro" id="IPR019874">
    <property type="entry name" value="RF_methyltr_PrmC"/>
</dbReference>
<dbReference type="Pfam" id="PF05175">
    <property type="entry name" value="MTS"/>
    <property type="match status" value="1"/>
</dbReference>
<dbReference type="Gene3D" id="1.10.8.10">
    <property type="entry name" value="DNA helicase RuvA subunit, C-terminal domain"/>
    <property type="match status" value="1"/>
</dbReference>
<keyword evidence="4" id="KW-0949">S-adenosyl-L-methionine</keyword>
<dbReference type="EMBL" id="CAJHOF010000002">
    <property type="protein sequence ID" value="CAD7287374.1"/>
    <property type="molecule type" value="Genomic_DNA"/>
</dbReference>
<evidence type="ECO:0000256" key="4">
    <source>
        <dbReference type="ARBA" id="ARBA00022691"/>
    </source>
</evidence>
<dbReference type="InterPro" id="IPR029063">
    <property type="entry name" value="SAM-dependent_MTases_sf"/>
</dbReference>
<proteinExistence type="predicted"/>
<protein>
    <recommendedName>
        <fullName evidence="1">peptide chain release factor N(5)-glutamine methyltransferase</fullName>
        <ecNumber evidence="1">2.1.1.297</ecNumber>
    </recommendedName>
</protein>
<dbReference type="GO" id="GO:0032259">
    <property type="term" value="P:methylation"/>
    <property type="evidence" value="ECO:0007669"/>
    <property type="project" value="UniProtKB-KW"/>
</dbReference>
<dbReference type="Proteomes" id="UP000789803">
    <property type="component" value="Unassembled WGS sequence"/>
</dbReference>
<feature type="domain" description="Release factor glutamine methyltransferase N-terminal" evidence="7">
    <location>
        <begin position="5"/>
        <end position="71"/>
    </location>
</feature>
<dbReference type="CDD" id="cd02440">
    <property type="entry name" value="AdoMet_MTases"/>
    <property type="match status" value="1"/>
</dbReference>
<evidence type="ECO:0000259" key="6">
    <source>
        <dbReference type="Pfam" id="PF05175"/>
    </source>
</evidence>
<dbReference type="InterPro" id="IPR040758">
    <property type="entry name" value="PrmC_N"/>
</dbReference>
<dbReference type="Pfam" id="PF17827">
    <property type="entry name" value="PrmC_N"/>
    <property type="match status" value="1"/>
</dbReference>
<dbReference type="InterPro" id="IPR050320">
    <property type="entry name" value="N5-glutamine_MTase"/>
</dbReference>